<dbReference type="PANTHER" id="PTHR11735:SF11">
    <property type="entry name" value="TRNA THREONYLCARBAMOYLADENOSINE BIOSYNTHESIS PROTEIN TSAB"/>
    <property type="match status" value="1"/>
</dbReference>
<dbReference type="InterPro" id="IPR000905">
    <property type="entry name" value="Gcp-like_dom"/>
</dbReference>
<dbReference type="Pfam" id="PF00814">
    <property type="entry name" value="TsaD"/>
    <property type="match status" value="1"/>
</dbReference>
<reference evidence="2 3" key="1">
    <citation type="submission" date="2021-01" db="EMBL/GenBank/DDBJ databases">
        <title>Whole genome shotgun sequence of Plantactinospora endophytica NBRC 110450.</title>
        <authorList>
            <person name="Komaki H."/>
            <person name="Tamura T."/>
        </authorList>
    </citation>
    <scope>NUCLEOTIDE SEQUENCE [LARGE SCALE GENOMIC DNA]</scope>
    <source>
        <strain evidence="2 3">NBRC 110450</strain>
    </source>
</reference>
<dbReference type="InterPro" id="IPR022496">
    <property type="entry name" value="T6A_TsaB"/>
</dbReference>
<dbReference type="Proteomes" id="UP000646749">
    <property type="component" value="Unassembled WGS sequence"/>
</dbReference>
<name>A0ABQ4E4H2_9ACTN</name>
<dbReference type="InterPro" id="IPR043129">
    <property type="entry name" value="ATPase_NBD"/>
</dbReference>
<accession>A0ABQ4E4H2</accession>
<dbReference type="SUPFAM" id="SSF53067">
    <property type="entry name" value="Actin-like ATPase domain"/>
    <property type="match status" value="2"/>
</dbReference>
<dbReference type="RefSeq" id="WP_203868059.1">
    <property type="nucleotide sequence ID" value="NZ_BONW01000021.1"/>
</dbReference>
<dbReference type="PANTHER" id="PTHR11735">
    <property type="entry name" value="TRNA N6-ADENOSINE THREONYLCARBAMOYLTRANSFERASE"/>
    <property type="match status" value="1"/>
</dbReference>
<dbReference type="NCBIfam" id="TIGR03725">
    <property type="entry name" value="T6A_YeaZ"/>
    <property type="match status" value="1"/>
</dbReference>
<evidence type="ECO:0000259" key="1">
    <source>
        <dbReference type="Pfam" id="PF00814"/>
    </source>
</evidence>
<protein>
    <submittedName>
        <fullName evidence="2">tRNA (Adenosine(37)-N6)-threonylcarbamoyltransferase complex dimerization subunit type 1 TsaB</fullName>
    </submittedName>
</protein>
<evidence type="ECO:0000313" key="3">
    <source>
        <dbReference type="Proteomes" id="UP000646749"/>
    </source>
</evidence>
<dbReference type="EMBL" id="BONW01000021">
    <property type="protein sequence ID" value="GIG89604.1"/>
    <property type="molecule type" value="Genomic_DNA"/>
</dbReference>
<dbReference type="CDD" id="cd24032">
    <property type="entry name" value="ASKHA_NBD_TsaB"/>
    <property type="match status" value="1"/>
</dbReference>
<comment type="caution">
    <text evidence="2">The sequence shown here is derived from an EMBL/GenBank/DDBJ whole genome shotgun (WGS) entry which is preliminary data.</text>
</comment>
<keyword evidence="3" id="KW-1185">Reference proteome</keyword>
<sequence length="233" mass="23845">MLVLVLDSSTPAVTAALAEITADAVAPRGERSVVDARAHGELLAPQVSEVLAEAGARPADLAAVVAGVGPGPFTGLRVGLVTAASMGQVLGIPTYGVPSLDAIGHAATHPRSGAAPEVGPVLAATDARRREIYWAVYDLAGERLAGPDVDTPAAVAERARELGVRVAVGEGARRYADILGLPPRAGLDYPPPYALAELAAERIRAGAPGDQLTPLYLRRPDAVAATGRKPVLR</sequence>
<gene>
    <name evidence="2" type="ORF">Pen02_45400</name>
</gene>
<evidence type="ECO:0000313" key="2">
    <source>
        <dbReference type="EMBL" id="GIG89604.1"/>
    </source>
</evidence>
<dbReference type="Gene3D" id="3.30.420.40">
    <property type="match status" value="2"/>
</dbReference>
<feature type="domain" description="Gcp-like" evidence="1">
    <location>
        <begin position="36"/>
        <end position="157"/>
    </location>
</feature>
<proteinExistence type="predicted"/>
<organism evidence="2 3">
    <name type="scientific">Plantactinospora endophytica</name>
    <dbReference type="NCBI Taxonomy" id="673535"/>
    <lineage>
        <taxon>Bacteria</taxon>
        <taxon>Bacillati</taxon>
        <taxon>Actinomycetota</taxon>
        <taxon>Actinomycetes</taxon>
        <taxon>Micromonosporales</taxon>
        <taxon>Micromonosporaceae</taxon>
        <taxon>Plantactinospora</taxon>
    </lineage>
</organism>